<gene>
    <name evidence="2" type="ORF">ALEPTO_LOCUS2111</name>
</gene>
<name>A0A9N8W5V6_9GLOM</name>
<dbReference type="OrthoDB" id="5401193at2759"/>
<dbReference type="AlphaFoldDB" id="A0A9N8W5V6"/>
<dbReference type="EMBL" id="CAJVPS010000281">
    <property type="protein sequence ID" value="CAG8473173.1"/>
    <property type="molecule type" value="Genomic_DNA"/>
</dbReference>
<sequence>MADAPAGGSRGVVRKRPSSNSTRPVSRAGNSSSMLKMYTDDAPGLKV</sequence>
<reference evidence="2" key="1">
    <citation type="submission" date="2021-06" db="EMBL/GenBank/DDBJ databases">
        <authorList>
            <person name="Kallberg Y."/>
            <person name="Tangrot J."/>
            <person name="Rosling A."/>
        </authorList>
    </citation>
    <scope>NUCLEOTIDE SEQUENCE</scope>
    <source>
        <strain evidence="2">FL130A</strain>
    </source>
</reference>
<protein>
    <submittedName>
        <fullName evidence="2">3076_t:CDS:1</fullName>
    </submittedName>
</protein>
<comment type="caution">
    <text evidence="2">The sequence shown here is derived from an EMBL/GenBank/DDBJ whole genome shotgun (WGS) entry which is preliminary data.</text>
</comment>
<feature type="compositionally biased region" description="Polar residues" evidence="1">
    <location>
        <begin position="18"/>
        <end position="34"/>
    </location>
</feature>
<evidence type="ECO:0000313" key="2">
    <source>
        <dbReference type="EMBL" id="CAG8473173.1"/>
    </source>
</evidence>
<dbReference type="Proteomes" id="UP000789508">
    <property type="component" value="Unassembled WGS sequence"/>
</dbReference>
<organism evidence="2 3">
    <name type="scientific">Ambispora leptoticha</name>
    <dbReference type="NCBI Taxonomy" id="144679"/>
    <lineage>
        <taxon>Eukaryota</taxon>
        <taxon>Fungi</taxon>
        <taxon>Fungi incertae sedis</taxon>
        <taxon>Mucoromycota</taxon>
        <taxon>Glomeromycotina</taxon>
        <taxon>Glomeromycetes</taxon>
        <taxon>Archaeosporales</taxon>
        <taxon>Ambisporaceae</taxon>
        <taxon>Ambispora</taxon>
    </lineage>
</organism>
<accession>A0A9N8W5V6</accession>
<evidence type="ECO:0000256" key="1">
    <source>
        <dbReference type="SAM" id="MobiDB-lite"/>
    </source>
</evidence>
<keyword evidence="3" id="KW-1185">Reference proteome</keyword>
<evidence type="ECO:0000313" key="3">
    <source>
        <dbReference type="Proteomes" id="UP000789508"/>
    </source>
</evidence>
<proteinExistence type="predicted"/>
<feature type="region of interest" description="Disordered" evidence="1">
    <location>
        <begin position="1"/>
        <end position="47"/>
    </location>
</feature>